<dbReference type="eggNOG" id="COG1002">
    <property type="taxonomic scope" value="Bacteria"/>
</dbReference>
<dbReference type="AlphaFoldDB" id="F9RMD9"/>
<dbReference type="GO" id="GO:0008168">
    <property type="term" value="F:methyltransferase activity"/>
    <property type="evidence" value="ECO:0007669"/>
    <property type="project" value="UniProtKB-KW"/>
</dbReference>
<dbReference type="InterPro" id="IPR046820">
    <property type="entry name" value="MmeI_TRD"/>
</dbReference>
<keyword evidence="3" id="KW-0808">Transferase</keyword>
<feature type="domain" description="MmeI-like C-terminal" evidence="2">
    <location>
        <begin position="137"/>
        <end position="217"/>
    </location>
</feature>
<dbReference type="GO" id="GO:0032259">
    <property type="term" value="P:methylation"/>
    <property type="evidence" value="ECO:0007669"/>
    <property type="project" value="UniProtKB-KW"/>
</dbReference>
<evidence type="ECO:0000313" key="4">
    <source>
        <dbReference type="Proteomes" id="UP000004349"/>
    </source>
</evidence>
<sequence>IWITDEQKEIALSIPPIRERIENVKLMRLESSKDQTRKFASTPYKFAECRHKNGPALLIPSVSSENRTYIPMEFHDKNTVSSNANFAAYDMSNYLFSLLTSRLHTLWVGTVGGRLKSDYRYSNTLCYNTFPIPTLTDLDKEALQGYANRIIRERVMNGETLAQLYDKNRMPESLKKVHQELDVFVDSLYQKAANRSKVLTTDTERLEVLFKLYAEMKEQQ</sequence>
<feature type="domain" description="MmeI-like target recognition" evidence="1">
    <location>
        <begin position="1"/>
        <end position="135"/>
    </location>
</feature>
<dbReference type="InterPro" id="IPR046818">
    <property type="entry name" value="MmeI_C"/>
</dbReference>
<comment type="caution">
    <text evidence="3">The sequence shown here is derived from an EMBL/GenBank/DDBJ whole genome shotgun (WGS) entry which is preliminary data.</text>
</comment>
<gene>
    <name evidence="3" type="ORF">VIS19158_07720</name>
</gene>
<name>F9RMD9_9VIBR</name>
<feature type="non-terminal residue" evidence="3">
    <location>
        <position position="1"/>
    </location>
</feature>
<accession>F9RMD9</accession>
<organism evidence="3 4">
    <name type="scientific">Vibrio scophthalmi LMG 19158</name>
    <dbReference type="NCBI Taxonomy" id="870967"/>
    <lineage>
        <taxon>Bacteria</taxon>
        <taxon>Pseudomonadati</taxon>
        <taxon>Pseudomonadota</taxon>
        <taxon>Gammaproteobacteria</taxon>
        <taxon>Vibrionales</taxon>
        <taxon>Vibrionaceae</taxon>
        <taxon>Vibrio</taxon>
    </lineage>
</organism>
<dbReference type="Proteomes" id="UP000004349">
    <property type="component" value="Unassembled WGS sequence"/>
</dbReference>
<dbReference type="Pfam" id="PF20467">
    <property type="entry name" value="MmeI_C"/>
    <property type="match status" value="1"/>
</dbReference>
<keyword evidence="3" id="KW-0489">Methyltransferase</keyword>
<evidence type="ECO:0000313" key="3">
    <source>
        <dbReference type="EMBL" id="EGU38558.1"/>
    </source>
</evidence>
<evidence type="ECO:0000259" key="1">
    <source>
        <dbReference type="Pfam" id="PF20466"/>
    </source>
</evidence>
<reference evidence="3 4" key="1">
    <citation type="journal article" date="2012" name="Int. J. Syst. Evol. Microbiol.">
        <title>Vibrio caribbeanicus sp. nov., isolated from the marine sponge Scleritoderma cyanea.</title>
        <authorList>
            <person name="Hoffmann M."/>
            <person name="Monday S.R."/>
            <person name="Allard M.W."/>
            <person name="Strain E.A."/>
            <person name="Whittaker P."/>
            <person name="Naum M."/>
            <person name="McCarthy P.J."/>
            <person name="Lopez J.V."/>
            <person name="Fischer M."/>
            <person name="Brown E.W."/>
        </authorList>
    </citation>
    <scope>NUCLEOTIDE SEQUENCE [LARGE SCALE GENOMIC DNA]</scope>
    <source>
        <strain evidence="3 4">LMG 19158</strain>
    </source>
</reference>
<protein>
    <submittedName>
        <fullName evidence="3">Putative type II restriction enzyme (Methylase subunit)</fullName>
    </submittedName>
</protein>
<dbReference type="Pfam" id="PF20466">
    <property type="entry name" value="MmeI_TRD"/>
    <property type="match status" value="1"/>
</dbReference>
<dbReference type="RefSeq" id="WP_005594643.1">
    <property type="nucleotide sequence ID" value="NZ_AFWE01000080.1"/>
</dbReference>
<dbReference type="EMBL" id="AFWE01000080">
    <property type="protein sequence ID" value="EGU38558.1"/>
    <property type="molecule type" value="Genomic_DNA"/>
</dbReference>
<proteinExistence type="predicted"/>
<evidence type="ECO:0000259" key="2">
    <source>
        <dbReference type="Pfam" id="PF20467"/>
    </source>
</evidence>